<protein>
    <submittedName>
        <fullName evidence="1">Uncharacterized protein</fullName>
    </submittedName>
</protein>
<accession>A0A0F9BBT4</accession>
<proteinExistence type="predicted"/>
<dbReference type="EMBL" id="LAZR01038585">
    <property type="protein sequence ID" value="KKL19175.1"/>
    <property type="molecule type" value="Genomic_DNA"/>
</dbReference>
<gene>
    <name evidence="1" type="ORF">LCGC14_2468120</name>
</gene>
<evidence type="ECO:0000313" key="1">
    <source>
        <dbReference type="EMBL" id="KKL19175.1"/>
    </source>
</evidence>
<comment type="caution">
    <text evidence="1">The sequence shown here is derived from an EMBL/GenBank/DDBJ whole genome shotgun (WGS) entry which is preliminary data.</text>
</comment>
<dbReference type="AlphaFoldDB" id="A0A0F9BBT4"/>
<reference evidence="1" key="1">
    <citation type="journal article" date="2015" name="Nature">
        <title>Complex archaea that bridge the gap between prokaryotes and eukaryotes.</title>
        <authorList>
            <person name="Spang A."/>
            <person name="Saw J.H."/>
            <person name="Jorgensen S.L."/>
            <person name="Zaremba-Niedzwiedzka K."/>
            <person name="Martijn J."/>
            <person name="Lind A.E."/>
            <person name="van Eijk R."/>
            <person name="Schleper C."/>
            <person name="Guy L."/>
            <person name="Ettema T.J."/>
        </authorList>
    </citation>
    <scope>NUCLEOTIDE SEQUENCE</scope>
</reference>
<sequence length="89" mass="10533">MRDTEQVRREIRNNGYLSALQIMLRVSRSNPKIDKKGMDSILNSIVCKDIHKIEYTNSYVSALKLKDLYYYNPTKKKPQRKKRRSAKKA</sequence>
<organism evidence="1">
    <name type="scientific">marine sediment metagenome</name>
    <dbReference type="NCBI Taxonomy" id="412755"/>
    <lineage>
        <taxon>unclassified sequences</taxon>
        <taxon>metagenomes</taxon>
        <taxon>ecological metagenomes</taxon>
    </lineage>
</organism>
<name>A0A0F9BBT4_9ZZZZ</name>